<evidence type="ECO:0000256" key="3">
    <source>
        <dbReference type="ARBA" id="ARBA00023163"/>
    </source>
</evidence>
<reference evidence="7" key="1">
    <citation type="journal article" date="2019" name="Int. J. Syst. Evol. Microbiol.">
        <title>The Global Catalogue of Microorganisms (GCM) 10K type strain sequencing project: providing services to taxonomists for standard genome sequencing and annotation.</title>
        <authorList>
            <consortium name="The Broad Institute Genomics Platform"/>
            <consortium name="The Broad Institute Genome Sequencing Center for Infectious Disease"/>
            <person name="Wu L."/>
            <person name="Ma J."/>
        </authorList>
    </citation>
    <scope>NUCLEOTIDE SEQUENCE [LARGE SCALE GENOMIC DNA]</scope>
    <source>
        <strain evidence="7">CGMCC 4.7367</strain>
    </source>
</reference>
<evidence type="ECO:0000313" key="6">
    <source>
        <dbReference type="EMBL" id="GHH34944.1"/>
    </source>
</evidence>
<evidence type="ECO:0000313" key="7">
    <source>
        <dbReference type="Proteomes" id="UP000605568"/>
    </source>
</evidence>
<proteinExistence type="predicted"/>
<dbReference type="InterPro" id="IPR050109">
    <property type="entry name" value="HTH-type_TetR-like_transc_reg"/>
</dbReference>
<dbReference type="InterPro" id="IPR009057">
    <property type="entry name" value="Homeodomain-like_sf"/>
</dbReference>
<dbReference type="Pfam" id="PF00440">
    <property type="entry name" value="TetR_N"/>
    <property type="match status" value="1"/>
</dbReference>
<evidence type="ECO:0000256" key="1">
    <source>
        <dbReference type="ARBA" id="ARBA00023015"/>
    </source>
</evidence>
<organism evidence="6 7">
    <name type="scientific">Lentzea cavernae</name>
    <dbReference type="NCBI Taxonomy" id="2020703"/>
    <lineage>
        <taxon>Bacteria</taxon>
        <taxon>Bacillati</taxon>
        <taxon>Actinomycetota</taxon>
        <taxon>Actinomycetes</taxon>
        <taxon>Pseudonocardiales</taxon>
        <taxon>Pseudonocardiaceae</taxon>
        <taxon>Lentzea</taxon>
    </lineage>
</organism>
<feature type="DNA-binding region" description="H-T-H motif" evidence="4">
    <location>
        <begin position="28"/>
        <end position="47"/>
    </location>
</feature>
<keyword evidence="1" id="KW-0805">Transcription regulation</keyword>
<dbReference type="InterPro" id="IPR001647">
    <property type="entry name" value="HTH_TetR"/>
</dbReference>
<evidence type="ECO:0000256" key="4">
    <source>
        <dbReference type="PROSITE-ProRule" id="PRU00335"/>
    </source>
</evidence>
<dbReference type="Gene3D" id="1.10.357.10">
    <property type="entry name" value="Tetracycline Repressor, domain 2"/>
    <property type="match status" value="1"/>
</dbReference>
<dbReference type="PANTHER" id="PTHR30055:SF234">
    <property type="entry name" value="HTH-TYPE TRANSCRIPTIONAL REGULATOR BETI"/>
    <property type="match status" value="1"/>
</dbReference>
<dbReference type="SUPFAM" id="SSF46689">
    <property type="entry name" value="Homeodomain-like"/>
    <property type="match status" value="1"/>
</dbReference>
<keyword evidence="3" id="KW-0804">Transcription</keyword>
<feature type="domain" description="HTH tetR-type" evidence="5">
    <location>
        <begin position="4"/>
        <end position="65"/>
    </location>
</feature>
<dbReference type="PANTHER" id="PTHR30055">
    <property type="entry name" value="HTH-TYPE TRANSCRIPTIONAL REGULATOR RUTR"/>
    <property type="match status" value="1"/>
</dbReference>
<dbReference type="PROSITE" id="PS50977">
    <property type="entry name" value="HTH_TETR_2"/>
    <property type="match status" value="1"/>
</dbReference>
<evidence type="ECO:0000259" key="5">
    <source>
        <dbReference type="PROSITE" id="PS50977"/>
    </source>
</evidence>
<keyword evidence="2 4" id="KW-0238">DNA-binding</keyword>
<dbReference type="EMBL" id="BNAR01000002">
    <property type="protein sequence ID" value="GHH34944.1"/>
    <property type="molecule type" value="Genomic_DNA"/>
</dbReference>
<accession>A0ABQ3M800</accession>
<sequence>MLKSTARDRLLARLMSSFGEELPPRSTSLREIAARAGTSHALLRYHFGSHEGVLAAMLVAQRAQDNDTLTRESATAGFAELVERVWELYTDPGRIARVRGFFLVAGIAAQEPEAFEDFTASLDDLGSLLTEVARRDGASEQEAALRVTVTIAALRGLLLQQVLTPGFHAEPALRLVLQLGSPPSQHLTQ</sequence>
<dbReference type="Proteomes" id="UP000605568">
    <property type="component" value="Unassembled WGS sequence"/>
</dbReference>
<protein>
    <recommendedName>
        <fullName evidence="5">HTH tetR-type domain-containing protein</fullName>
    </recommendedName>
</protein>
<evidence type="ECO:0000256" key="2">
    <source>
        <dbReference type="ARBA" id="ARBA00023125"/>
    </source>
</evidence>
<name>A0ABQ3M800_9PSEU</name>
<gene>
    <name evidence="6" type="ORF">GCM10017774_19770</name>
</gene>
<keyword evidence="7" id="KW-1185">Reference proteome</keyword>
<comment type="caution">
    <text evidence="6">The sequence shown here is derived from an EMBL/GenBank/DDBJ whole genome shotgun (WGS) entry which is preliminary data.</text>
</comment>